<name>G0W4S3_NAUDC</name>
<accession>G0W4S3</accession>
<keyword evidence="3 7" id="KW-0808">Transferase</keyword>
<dbReference type="InterPro" id="IPR008949">
    <property type="entry name" value="Isoprenoid_synthase_dom_sf"/>
</dbReference>
<dbReference type="OrthoDB" id="9927103at2759"/>
<protein>
    <recommendedName>
        <fullName evidence="10">Hexaprenyl pyrophosphate synthase, mitochondrial</fullName>
    </recommendedName>
</protein>
<dbReference type="SFLD" id="SFLDS00005">
    <property type="entry name" value="Isoprenoid_Synthase_Type_I"/>
    <property type="match status" value="1"/>
</dbReference>
<dbReference type="EMBL" id="HE580267">
    <property type="protein sequence ID" value="CCD22811.1"/>
    <property type="molecule type" value="Genomic_DNA"/>
</dbReference>
<keyword evidence="6" id="KW-0414">Isoprene biosynthesis</keyword>
<dbReference type="AlphaFoldDB" id="G0W4S3"/>
<keyword evidence="9" id="KW-1185">Reference proteome</keyword>
<dbReference type="CDD" id="cd00685">
    <property type="entry name" value="Trans_IPPS_HT"/>
    <property type="match status" value="1"/>
</dbReference>
<dbReference type="Proteomes" id="UP000000689">
    <property type="component" value="Chromosome 1"/>
</dbReference>
<dbReference type="InterPro" id="IPR000092">
    <property type="entry name" value="Polyprenyl_synt"/>
</dbReference>
<dbReference type="PROSITE" id="PS00444">
    <property type="entry name" value="POLYPRENYL_SYNTHASE_2"/>
    <property type="match status" value="1"/>
</dbReference>
<evidence type="ECO:0000313" key="8">
    <source>
        <dbReference type="EMBL" id="CCD22811.1"/>
    </source>
</evidence>
<evidence type="ECO:0000256" key="3">
    <source>
        <dbReference type="ARBA" id="ARBA00022679"/>
    </source>
</evidence>
<sequence>MFTRRTDMVYLGLKQMSRGCFLRSYRFRSSYAVALSAATRLVTPTLAQKNPFSLVSDEMNTLAMNIMTLIGSGHSTLNKVTSYYFEAEGKKIRPLLVLLLSRALSEIPIEERNNIKVDTLDFCDDTKLSHPSSTLFDLPLNNISPLHILHGMKPLNPLTKMVNPFAETKFDKERGILPKQRRLAEIVEMIHTASLLHDDVIDHSGTRRGRPSGNAAFTNKMAVLAGDFLLGRATVSISRLRNPEVVELMSNSIANLVEGEFMQLKNTVIDRDVTIVSDGTKKTIDIPDGKLKLEPHQYSVSLPDTNNNELAHQQKVDIAFQYYLHKTYLKTAALMSKALRSTAILSGAKPPIIEECYNFGKNIGICFQLVDDLLDFSLSKKEIGKPVGVDLDLGIATAPVLYAWREDESLGPIIERSFSEPGDVEITTKAIHKYGGLSKTEKLAEQFKDKALANLREALPESDSRSALEFLTNSILTRRK</sequence>
<dbReference type="RefSeq" id="XP_003668054.1">
    <property type="nucleotide sequence ID" value="XM_003668006.1"/>
</dbReference>
<dbReference type="GO" id="GO:0008299">
    <property type="term" value="P:isoprenoid biosynthetic process"/>
    <property type="evidence" value="ECO:0007669"/>
    <property type="project" value="UniProtKB-KW"/>
</dbReference>
<evidence type="ECO:0000256" key="7">
    <source>
        <dbReference type="RuleBase" id="RU004466"/>
    </source>
</evidence>
<proteinExistence type="inferred from homology"/>
<dbReference type="PANTHER" id="PTHR12001">
    <property type="entry name" value="GERANYLGERANYL PYROPHOSPHATE SYNTHASE"/>
    <property type="match status" value="1"/>
</dbReference>
<evidence type="ECO:0008006" key="10">
    <source>
        <dbReference type="Google" id="ProtNLM"/>
    </source>
</evidence>
<dbReference type="GO" id="GO:0000010">
    <property type="term" value="F:heptaprenyl diphosphate synthase activity"/>
    <property type="evidence" value="ECO:0007669"/>
    <property type="project" value="EnsemblFungi"/>
</dbReference>
<evidence type="ECO:0000256" key="1">
    <source>
        <dbReference type="ARBA" id="ARBA00001946"/>
    </source>
</evidence>
<evidence type="ECO:0000256" key="4">
    <source>
        <dbReference type="ARBA" id="ARBA00022723"/>
    </source>
</evidence>
<reference evidence="8 9" key="1">
    <citation type="journal article" date="2011" name="Proc. Natl. Acad. Sci. U.S.A.">
        <title>Evolutionary erosion of yeast sex chromosomes by mating-type switching accidents.</title>
        <authorList>
            <person name="Gordon J.L."/>
            <person name="Armisen D."/>
            <person name="Proux-Wera E."/>
            <person name="Oheigeartaigh S.S."/>
            <person name="Byrne K.P."/>
            <person name="Wolfe K.H."/>
        </authorList>
    </citation>
    <scope>NUCLEOTIDE SEQUENCE [LARGE SCALE GENOMIC DNA]</scope>
    <source>
        <strain evidence="9">ATCC 10597 / BCRC 20456 / CBS 421 / NBRC 0211 / NRRL Y-12639</strain>
    </source>
</reference>
<evidence type="ECO:0000256" key="2">
    <source>
        <dbReference type="ARBA" id="ARBA00006706"/>
    </source>
</evidence>
<dbReference type="GO" id="GO:1990234">
    <property type="term" value="C:transferase complex"/>
    <property type="evidence" value="ECO:0007669"/>
    <property type="project" value="TreeGrafter"/>
</dbReference>
<dbReference type="GO" id="GO:0031314">
    <property type="term" value="C:extrinsic component of mitochondrial inner membrane"/>
    <property type="evidence" value="ECO:0007669"/>
    <property type="project" value="EnsemblFungi"/>
</dbReference>
<dbReference type="GO" id="GO:0006744">
    <property type="term" value="P:ubiquinone biosynthetic process"/>
    <property type="evidence" value="ECO:0007669"/>
    <property type="project" value="EnsemblFungi"/>
</dbReference>
<evidence type="ECO:0000256" key="5">
    <source>
        <dbReference type="ARBA" id="ARBA00022842"/>
    </source>
</evidence>
<comment type="cofactor">
    <cofactor evidence="1">
        <name>Mg(2+)</name>
        <dbReference type="ChEBI" id="CHEBI:18420"/>
    </cofactor>
</comment>
<dbReference type="OMA" id="AFDYYLH"/>
<dbReference type="PROSITE" id="PS00723">
    <property type="entry name" value="POLYPRENYL_SYNTHASE_1"/>
    <property type="match status" value="1"/>
</dbReference>
<dbReference type="STRING" id="1071378.G0W4S3"/>
<evidence type="ECO:0000256" key="6">
    <source>
        <dbReference type="ARBA" id="ARBA00023229"/>
    </source>
</evidence>
<gene>
    <name evidence="8" type="primary">NDAI0A06570</name>
    <name evidence="8" type="ordered locus">NDAI_0A06570</name>
</gene>
<dbReference type="HOGENOM" id="CLU_014015_1_0_1"/>
<dbReference type="PANTHER" id="PTHR12001:SF69">
    <property type="entry name" value="ALL TRANS-POLYPRENYL-DIPHOSPHATE SYNTHASE PDSS1"/>
    <property type="match status" value="1"/>
</dbReference>
<dbReference type="KEGG" id="ndi:NDAI_0A06570"/>
<organism evidence="8 9">
    <name type="scientific">Naumovozyma dairenensis (strain ATCC 10597 / BCRC 20456 / CBS 421 / NBRC 0211 / NRRL Y-12639)</name>
    <name type="common">Saccharomyces dairenensis</name>
    <dbReference type="NCBI Taxonomy" id="1071378"/>
    <lineage>
        <taxon>Eukaryota</taxon>
        <taxon>Fungi</taxon>
        <taxon>Dikarya</taxon>
        <taxon>Ascomycota</taxon>
        <taxon>Saccharomycotina</taxon>
        <taxon>Saccharomycetes</taxon>
        <taxon>Saccharomycetales</taxon>
        <taxon>Saccharomycetaceae</taxon>
        <taxon>Naumovozyma</taxon>
    </lineage>
</organism>
<dbReference type="SUPFAM" id="SSF48576">
    <property type="entry name" value="Terpenoid synthases"/>
    <property type="match status" value="1"/>
</dbReference>
<evidence type="ECO:0000313" key="9">
    <source>
        <dbReference type="Proteomes" id="UP000000689"/>
    </source>
</evidence>
<comment type="similarity">
    <text evidence="2 7">Belongs to the FPP/GGPP synthase family.</text>
</comment>
<dbReference type="GeneID" id="11493569"/>
<dbReference type="eggNOG" id="KOG0776">
    <property type="taxonomic scope" value="Eukaryota"/>
</dbReference>
<keyword evidence="4" id="KW-0479">Metal-binding</keyword>
<dbReference type="GO" id="GO:0046872">
    <property type="term" value="F:metal ion binding"/>
    <property type="evidence" value="ECO:0007669"/>
    <property type="project" value="UniProtKB-KW"/>
</dbReference>
<dbReference type="Gene3D" id="1.10.600.10">
    <property type="entry name" value="Farnesyl Diphosphate Synthase"/>
    <property type="match status" value="1"/>
</dbReference>
<dbReference type="Pfam" id="PF00348">
    <property type="entry name" value="polyprenyl_synt"/>
    <property type="match status" value="2"/>
</dbReference>
<keyword evidence="5" id="KW-0460">Magnesium</keyword>
<dbReference type="InterPro" id="IPR033749">
    <property type="entry name" value="Polyprenyl_synt_CS"/>
</dbReference>